<comment type="caution">
    <text evidence="7">The sequence shown here is derived from an EMBL/GenBank/DDBJ whole genome shotgun (WGS) entry which is preliminary data.</text>
</comment>
<dbReference type="PANTHER" id="PTHR23514">
    <property type="entry name" value="BYPASS OF STOP CODON PROTEIN 6"/>
    <property type="match status" value="1"/>
</dbReference>
<feature type="signal peptide" evidence="6">
    <location>
        <begin position="1"/>
        <end position="20"/>
    </location>
</feature>
<dbReference type="GeneID" id="22910761"/>
<dbReference type="Proteomes" id="UP000019763">
    <property type="component" value="Unassembled WGS sequence"/>
</dbReference>
<feature type="transmembrane region" description="Helical" evidence="5">
    <location>
        <begin position="68"/>
        <end position="87"/>
    </location>
</feature>
<reference evidence="7" key="1">
    <citation type="submission" date="2013-12" db="EMBL/GenBank/DDBJ databases">
        <authorList>
            <person name="Omoto C.K."/>
            <person name="Sibley D."/>
            <person name="Venepally P."/>
            <person name="Hadjithomas M."/>
            <person name="Karamycheva S."/>
            <person name="Brunk B."/>
            <person name="Roos D."/>
            <person name="Caler E."/>
            <person name="Lorenzi H."/>
        </authorList>
    </citation>
    <scope>NUCLEOTIDE SEQUENCE</scope>
</reference>
<comment type="subcellular location">
    <subcellularLocation>
        <location evidence="1">Membrane</location>
        <topology evidence="1">Multi-pass membrane protein</topology>
    </subcellularLocation>
</comment>
<feature type="transmembrane region" description="Helical" evidence="5">
    <location>
        <begin position="311"/>
        <end position="328"/>
    </location>
</feature>
<accession>A0A023BCG0</accession>
<dbReference type="AlphaFoldDB" id="A0A023BCG0"/>
<evidence type="ECO:0000313" key="7">
    <source>
        <dbReference type="EMBL" id="EZG83898.1"/>
    </source>
</evidence>
<name>A0A023BCG0_GRENI</name>
<dbReference type="SUPFAM" id="SSF103473">
    <property type="entry name" value="MFS general substrate transporter"/>
    <property type="match status" value="1"/>
</dbReference>
<evidence type="ECO:0000256" key="1">
    <source>
        <dbReference type="ARBA" id="ARBA00004141"/>
    </source>
</evidence>
<keyword evidence="8" id="KW-1185">Reference proteome</keyword>
<feature type="transmembrane region" description="Helical" evidence="5">
    <location>
        <begin position="93"/>
        <end position="114"/>
    </location>
</feature>
<organism evidence="7 8">
    <name type="scientific">Gregarina niphandrodes</name>
    <name type="common">Septate eugregarine</name>
    <dbReference type="NCBI Taxonomy" id="110365"/>
    <lineage>
        <taxon>Eukaryota</taxon>
        <taxon>Sar</taxon>
        <taxon>Alveolata</taxon>
        <taxon>Apicomplexa</taxon>
        <taxon>Conoidasida</taxon>
        <taxon>Gregarinasina</taxon>
        <taxon>Eugregarinorida</taxon>
        <taxon>Gregarinidae</taxon>
        <taxon>Gregarina</taxon>
    </lineage>
</organism>
<feature type="transmembrane region" description="Helical" evidence="5">
    <location>
        <begin position="400"/>
        <end position="418"/>
    </location>
</feature>
<evidence type="ECO:0000256" key="6">
    <source>
        <dbReference type="SAM" id="SignalP"/>
    </source>
</evidence>
<proteinExistence type="predicted"/>
<dbReference type="VEuPathDB" id="CryptoDB:GNI_013810"/>
<evidence type="ECO:0000256" key="5">
    <source>
        <dbReference type="SAM" id="Phobius"/>
    </source>
</evidence>
<keyword evidence="3 5" id="KW-1133">Transmembrane helix</keyword>
<dbReference type="InterPro" id="IPR011701">
    <property type="entry name" value="MFS"/>
</dbReference>
<evidence type="ECO:0000256" key="3">
    <source>
        <dbReference type="ARBA" id="ARBA00022989"/>
    </source>
</evidence>
<sequence length="435" mass="46318">MLARWATCGLFFTFGLSVSAWIAGVPGLKEAFDLDDAQLGMLLLCYGMTCIIMAYPNSQLVGRLGPKTVTYMAVPASSLLLSALPWWRNTGRAPHWVVVVGGMLGSGYYTAFTVKATRLEQLLGKSVMSSFHACFSLGALAGSSFFSALLRCGLSWSQVYPLQVLTAAGLTLGLVSLLPPDEAENLRGAHACEEAEGCFGDGNLPEIDSPIAAACAAMLTPMRSSPQFVPDASPTSAGERRLDWRVLQLATVSALALFTEASVGDWGALFFMRYCDARMDQGPLLYAAFAFAMIPMRLFGDGLVDRYTRETVFLCGGLISFAGFASLVAFPTFWGAFCSAALVGMGLANNVPIIQTCAARSKLMSIAEVTATLSALNSAALLGGPSIIGPVSRRYGLRVAYLLPVLATTVLASSTNLLDVNRKKTRMFGDRVHVS</sequence>
<dbReference type="InterPro" id="IPR036259">
    <property type="entry name" value="MFS_trans_sf"/>
</dbReference>
<gene>
    <name evidence="7" type="ORF">GNI_013810</name>
</gene>
<keyword evidence="6" id="KW-0732">Signal</keyword>
<dbReference type="PANTHER" id="PTHR23514:SF13">
    <property type="entry name" value="INNER MEMBRANE PROTEIN YBJJ"/>
    <property type="match status" value="1"/>
</dbReference>
<dbReference type="Gene3D" id="1.20.1250.20">
    <property type="entry name" value="MFS general substrate transporter like domains"/>
    <property type="match status" value="2"/>
</dbReference>
<dbReference type="RefSeq" id="XP_011128897.1">
    <property type="nucleotide sequence ID" value="XM_011130595.1"/>
</dbReference>
<feature type="transmembrane region" description="Helical" evidence="5">
    <location>
        <begin position="39"/>
        <end position="56"/>
    </location>
</feature>
<dbReference type="InterPro" id="IPR051788">
    <property type="entry name" value="MFS_Transporter"/>
</dbReference>
<keyword evidence="2 5" id="KW-0812">Transmembrane</keyword>
<dbReference type="EMBL" id="AFNH02000102">
    <property type="protein sequence ID" value="EZG83898.1"/>
    <property type="molecule type" value="Genomic_DNA"/>
</dbReference>
<dbReference type="GO" id="GO:0022857">
    <property type="term" value="F:transmembrane transporter activity"/>
    <property type="evidence" value="ECO:0007669"/>
    <property type="project" value="InterPro"/>
</dbReference>
<dbReference type="GO" id="GO:0016020">
    <property type="term" value="C:membrane"/>
    <property type="evidence" value="ECO:0007669"/>
    <property type="project" value="UniProtKB-SubCell"/>
</dbReference>
<feature type="transmembrane region" description="Helical" evidence="5">
    <location>
        <begin position="283"/>
        <end position="299"/>
    </location>
</feature>
<dbReference type="eggNOG" id="ENOG502SEQ4">
    <property type="taxonomic scope" value="Eukaryota"/>
</dbReference>
<feature type="transmembrane region" description="Helical" evidence="5">
    <location>
        <begin position="249"/>
        <end position="271"/>
    </location>
</feature>
<keyword evidence="4 5" id="KW-0472">Membrane</keyword>
<evidence type="ECO:0000313" key="8">
    <source>
        <dbReference type="Proteomes" id="UP000019763"/>
    </source>
</evidence>
<feature type="transmembrane region" description="Helical" evidence="5">
    <location>
        <begin position="126"/>
        <end position="148"/>
    </location>
</feature>
<protein>
    <submittedName>
        <fullName evidence="7">Major facilitator family transporter</fullName>
    </submittedName>
</protein>
<feature type="chain" id="PRO_5001511636" evidence="6">
    <location>
        <begin position="21"/>
        <end position="435"/>
    </location>
</feature>
<evidence type="ECO:0000256" key="4">
    <source>
        <dbReference type="ARBA" id="ARBA00023136"/>
    </source>
</evidence>
<evidence type="ECO:0000256" key="2">
    <source>
        <dbReference type="ARBA" id="ARBA00022692"/>
    </source>
</evidence>
<dbReference type="Pfam" id="PF07690">
    <property type="entry name" value="MFS_1"/>
    <property type="match status" value="1"/>
</dbReference>
<feature type="transmembrane region" description="Helical" evidence="5">
    <location>
        <begin position="160"/>
        <end position="178"/>
    </location>
</feature>